<reference evidence="4" key="1">
    <citation type="journal article" date="2019" name="Int. J. Syst. Evol. Microbiol.">
        <title>The Global Catalogue of Microorganisms (GCM) 10K type strain sequencing project: providing services to taxonomists for standard genome sequencing and annotation.</title>
        <authorList>
            <consortium name="The Broad Institute Genomics Platform"/>
            <consortium name="The Broad Institute Genome Sequencing Center for Infectious Disease"/>
            <person name="Wu L."/>
            <person name="Ma J."/>
        </authorList>
    </citation>
    <scope>NUCLEOTIDE SEQUENCE [LARGE SCALE GENOMIC DNA]</scope>
    <source>
        <strain evidence="4">CGMCC 1.12376</strain>
    </source>
</reference>
<dbReference type="RefSeq" id="WP_251514392.1">
    <property type="nucleotide sequence ID" value="NZ_JAMBON010000016.1"/>
</dbReference>
<accession>A0ABW4HVK2</accession>
<sequence>MADWIPRLVILVAAIPFIWYFIALSKNISKTEKEHGRDMTYEINPFTGMKMPSSEDEKKKEMD</sequence>
<feature type="region of interest" description="Disordered" evidence="1">
    <location>
        <begin position="43"/>
        <end position="63"/>
    </location>
</feature>
<organism evidence="3 4">
    <name type="scientific">Oceanobacillus luteolus</name>
    <dbReference type="NCBI Taxonomy" id="1274358"/>
    <lineage>
        <taxon>Bacteria</taxon>
        <taxon>Bacillati</taxon>
        <taxon>Bacillota</taxon>
        <taxon>Bacilli</taxon>
        <taxon>Bacillales</taxon>
        <taxon>Bacillaceae</taxon>
        <taxon>Oceanobacillus</taxon>
    </lineage>
</organism>
<keyword evidence="4" id="KW-1185">Reference proteome</keyword>
<gene>
    <name evidence="3" type="ORF">ACFSBH_16440</name>
</gene>
<comment type="caution">
    <text evidence="3">The sequence shown here is derived from an EMBL/GenBank/DDBJ whole genome shotgun (WGS) entry which is preliminary data.</text>
</comment>
<keyword evidence="2" id="KW-0812">Transmembrane</keyword>
<name>A0ABW4HVK2_9BACI</name>
<evidence type="ECO:0000313" key="3">
    <source>
        <dbReference type="EMBL" id="MFD1609207.1"/>
    </source>
</evidence>
<protein>
    <recommendedName>
        <fullName evidence="5">DUF3951 domain-containing protein</fullName>
    </recommendedName>
</protein>
<dbReference type="Proteomes" id="UP001597221">
    <property type="component" value="Unassembled WGS sequence"/>
</dbReference>
<evidence type="ECO:0000313" key="4">
    <source>
        <dbReference type="Proteomes" id="UP001597221"/>
    </source>
</evidence>
<keyword evidence="2" id="KW-0472">Membrane</keyword>
<feature type="transmembrane region" description="Helical" evidence="2">
    <location>
        <begin position="6"/>
        <end position="24"/>
    </location>
</feature>
<feature type="compositionally biased region" description="Basic and acidic residues" evidence="1">
    <location>
        <begin position="53"/>
        <end position="63"/>
    </location>
</feature>
<evidence type="ECO:0008006" key="5">
    <source>
        <dbReference type="Google" id="ProtNLM"/>
    </source>
</evidence>
<evidence type="ECO:0000256" key="1">
    <source>
        <dbReference type="SAM" id="MobiDB-lite"/>
    </source>
</evidence>
<keyword evidence="2" id="KW-1133">Transmembrane helix</keyword>
<evidence type="ECO:0000256" key="2">
    <source>
        <dbReference type="SAM" id="Phobius"/>
    </source>
</evidence>
<proteinExistence type="predicted"/>
<dbReference type="EMBL" id="JBHUDE010000150">
    <property type="protein sequence ID" value="MFD1609207.1"/>
    <property type="molecule type" value="Genomic_DNA"/>
</dbReference>